<keyword evidence="3" id="KW-1185">Reference proteome</keyword>
<feature type="transmembrane region" description="Helical" evidence="1">
    <location>
        <begin position="328"/>
        <end position="346"/>
    </location>
</feature>
<evidence type="ECO:0000313" key="3">
    <source>
        <dbReference type="Proteomes" id="UP001596410"/>
    </source>
</evidence>
<gene>
    <name evidence="2" type="ORF">ACFQIC_10830</name>
</gene>
<dbReference type="Proteomes" id="UP001596410">
    <property type="component" value="Unassembled WGS sequence"/>
</dbReference>
<feature type="transmembrane region" description="Helical" evidence="1">
    <location>
        <begin position="443"/>
        <end position="462"/>
    </location>
</feature>
<dbReference type="EMBL" id="JBHSZV010000027">
    <property type="protein sequence ID" value="MFC7062353.1"/>
    <property type="molecule type" value="Genomic_DNA"/>
</dbReference>
<accession>A0ABW2EJK5</accession>
<feature type="transmembrane region" description="Helical" evidence="1">
    <location>
        <begin position="127"/>
        <end position="154"/>
    </location>
</feature>
<sequence>MKKVSMYVYAAIINLYIVLFYVTRSFQNDDLLMILSLLGVLSLLFSFFYLTARKRFLPLFLILFAFFILITSQSSLLEGLLQGFRQMTSLIAILLIVPIISWILDEEPYIEKIMALAGNFLNTSRRFYFGIMMITQILSFFLLFGSIQTVYQFIQGLLGNRKGEAWENFKGTALLRAFSLCTLWVISIPSFVFIVNFLDASLWLSMLQGAFISLGAVIIAVIFSHFEEKHYNIDITSALKEEIEKAIGSQVRGKLSREVIEFICLFILIFGTIFFLHGVFGLEILLIIPPVILSYTLLYFFSKRRFTSLRKNVRHYFTGYLESKSQQFSILLSVGLVIVALNLSGWGEMLIDGILVMEETIPFINILSILPFVPMVLSFFGIGPLPVLVLVGGVLQHVALPYPPELLVLSITSGSVISALLSPFILPAIVLSSENGLSIFKNGFQFNILYAVAFYTFVQAYLQIVSITL</sequence>
<proteinExistence type="predicted"/>
<evidence type="ECO:0000313" key="2">
    <source>
        <dbReference type="EMBL" id="MFC7062353.1"/>
    </source>
</evidence>
<evidence type="ECO:0008006" key="4">
    <source>
        <dbReference type="Google" id="ProtNLM"/>
    </source>
</evidence>
<keyword evidence="1" id="KW-0812">Transmembrane</keyword>
<feature type="transmembrane region" description="Helical" evidence="1">
    <location>
        <begin position="284"/>
        <end position="301"/>
    </location>
</feature>
<feature type="transmembrane region" description="Helical" evidence="1">
    <location>
        <begin position="6"/>
        <end position="24"/>
    </location>
</feature>
<comment type="caution">
    <text evidence="2">The sequence shown here is derived from an EMBL/GenBank/DDBJ whole genome shotgun (WGS) entry which is preliminary data.</text>
</comment>
<feature type="transmembrane region" description="Helical" evidence="1">
    <location>
        <begin position="201"/>
        <end position="223"/>
    </location>
</feature>
<keyword evidence="1" id="KW-1133">Transmembrane helix</keyword>
<feature type="transmembrane region" description="Helical" evidence="1">
    <location>
        <begin position="366"/>
        <end position="394"/>
    </location>
</feature>
<keyword evidence="1" id="KW-0472">Membrane</keyword>
<feature type="transmembrane region" description="Helical" evidence="1">
    <location>
        <begin position="406"/>
        <end position="431"/>
    </location>
</feature>
<name>A0ABW2EJK5_9BACI</name>
<feature type="transmembrane region" description="Helical" evidence="1">
    <location>
        <begin position="31"/>
        <end position="50"/>
    </location>
</feature>
<feature type="transmembrane region" description="Helical" evidence="1">
    <location>
        <begin position="56"/>
        <end position="77"/>
    </location>
</feature>
<dbReference type="RefSeq" id="WP_204712172.1">
    <property type="nucleotide sequence ID" value="NZ_JBHSZV010000027.1"/>
</dbReference>
<organism evidence="2 3">
    <name type="scientific">Halobacillus seohaensis</name>
    <dbReference type="NCBI Taxonomy" id="447421"/>
    <lineage>
        <taxon>Bacteria</taxon>
        <taxon>Bacillati</taxon>
        <taxon>Bacillota</taxon>
        <taxon>Bacilli</taxon>
        <taxon>Bacillales</taxon>
        <taxon>Bacillaceae</taxon>
        <taxon>Halobacillus</taxon>
    </lineage>
</organism>
<feature type="transmembrane region" description="Helical" evidence="1">
    <location>
        <begin position="259"/>
        <end position="278"/>
    </location>
</feature>
<evidence type="ECO:0000256" key="1">
    <source>
        <dbReference type="SAM" id="Phobius"/>
    </source>
</evidence>
<protein>
    <recommendedName>
        <fullName evidence="4">Permease</fullName>
    </recommendedName>
</protein>
<reference evidence="3" key="1">
    <citation type="journal article" date="2019" name="Int. J. Syst. Evol. Microbiol.">
        <title>The Global Catalogue of Microorganisms (GCM) 10K type strain sequencing project: providing services to taxonomists for standard genome sequencing and annotation.</title>
        <authorList>
            <consortium name="The Broad Institute Genomics Platform"/>
            <consortium name="The Broad Institute Genome Sequencing Center for Infectious Disease"/>
            <person name="Wu L."/>
            <person name="Ma J."/>
        </authorList>
    </citation>
    <scope>NUCLEOTIDE SEQUENCE [LARGE SCALE GENOMIC DNA]</scope>
    <source>
        <strain evidence="3">CGMCC 4.1621</strain>
    </source>
</reference>
<feature type="transmembrane region" description="Helical" evidence="1">
    <location>
        <begin position="174"/>
        <end position="195"/>
    </location>
</feature>